<keyword evidence="5 7" id="KW-0131">Cell cycle</keyword>
<evidence type="ECO:0000256" key="8">
    <source>
        <dbReference type="RuleBase" id="RU004135"/>
    </source>
</evidence>
<feature type="domain" description="Mur ligase C-terminal" evidence="11">
    <location>
        <begin position="386"/>
        <end position="509"/>
    </location>
</feature>
<feature type="binding site" evidence="7">
    <location>
        <position position="203"/>
    </location>
    <ligand>
        <name>UDP-N-acetyl-alpha-D-muramoyl-L-alanyl-D-glutamate</name>
        <dbReference type="ChEBI" id="CHEBI:83900"/>
    </ligand>
</feature>
<evidence type="ECO:0000256" key="4">
    <source>
        <dbReference type="ARBA" id="ARBA00022984"/>
    </source>
</evidence>
<reference evidence="13 14" key="1">
    <citation type="journal article" date="2019" name="Int. J. Syst. Evol. Microbiol.">
        <title>The Global Catalogue of Microorganisms (GCM) 10K type strain sequencing project: providing services to taxonomists for standard genome sequencing and annotation.</title>
        <authorList>
            <consortium name="The Broad Institute Genomics Platform"/>
            <consortium name="The Broad Institute Genome Sequencing Center for Infectious Disease"/>
            <person name="Wu L."/>
            <person name="Ma J."/>
        </authorList>
    </citation>
    <scope>NUCLEOTIDE SEQUENCE [LARGE SCALE GENOMIC DNA]</scope>
    <source>
        <strain evidence="13 14">JCM 16378</strain>
    </source>
</reference>
<comment type="function">
    <text evidence="7">Catalyzes the addition of meso-diaminopimelic acid to the nucleotide precursor UDP-N-acetylmuramoyl-L-alanyl-D-glutamate (UMAG) in the biosynthesis of bacterial cell-wall peptidoglycan.</text>
</comment>
<evidence type="ECO:0000259" key="11">
    <source>
        <dbReference type="Pfam" id="PF02875"/>
    </source>
</evidence>
<dbReference type="InterPro" id="IPR036565">
    <property type="entry name" value="Mur-like_cat_sf"/>
</dbReference>
<dbReference type="HAMAP" id="MF_00208">
    <property type="entry name" value="MurE"/>
    <property type="match status" value="1"/>
</dbReference>
<evidence type="ECO:0000259" key="12">
    <source>
        <dbReference type="Pfam" id="PF08245"/>
    </source>
</evidence>
<dbReference type="InterPro" id="IPR005761">
    <property type="entry name" value="UDP-N-AcMur-Glu-dNH2Pim_ligase"/>
</dbReference>
<dbReference type="Proteomes" id="UP001501326">
    <property type="component" value="Unassembled WGS sequence"/>
</dbReference>
<evidence type="ECO:0000259" key="10">
    <source>
        <dbReference type="Pfam" id="PF01225"/>
    </source>
</evidence>
<dbReference type="InterPro" id="IPR013221">
    <property type="entry name" value="Mur_ligase_cen"/>
</dbReference>
<dbReference type="NCBIfam" id="NF001126">
    <property type="entry name" value="PRK00139.1-4"/>
    <property type="match status" value="1"/>
</dbReference>
<comment type="PTM">
    <text evidence="7">Carboxylation is probably crucial for Mg(2+) binding and, consequently, for the gamma-phosphate positioning of ATP.</text>
</comment>
<sequence length="544" mass="55794">MPVPSPRPASLHATPISALATLVGGTVRGEDVLVSGVTLASQDVVPGDLYAALPGANAHGARYAAAALEAGAVAVLTDSDGLDLLVADGVTAPTVVVEGPRSVVGPVARTLYGTSELGLRLFGVTGTNGKTTTAYLMDSALTALGQTTGLIGTVETRIGDERLRSLRTTPEATVLHALLAVMQERGVDSCVMEVSSHALTQHRVDGVVYDVALFTNLSQDHLDFHPTMRDYFLAKASLFTPQRSRRGIVCVDDEWGRELATIAGVPVTTMTSLADVEADWHLVAEAAPPAGGSDDASDGASGGASNHDPADFTLSDGSTTLRLRSALPGDFNRVNTAMAALALLASGLDAPTVERALRSDPHVPGRMEKVSLDPATDGGEHPSLPLVVVDYAHTADAVAAALKALRPQTTGALVVVLGAGGDRDRGKRAAMGRAAALGADVVVVTDDNPRSEDPSVIREAVLAGARDAAGEGGTTDLHDVDGRAAAIDTAVRVAHERGPGSVVAVVGKGHETGQDVAGTIHPFDDREEVARALRAVATGTRGSL</sequence>
<evidence type="ECO:0000256" key="1">
    <source>
        <dbReference type="ARBA" id="ARBA00005898"/>
    </source>
</evidence>
<evidence type="ECO:0000256" key="6">
    <source>
        <dbReference type="ARBA" id="ARBA00023316"/>
    </source>
</evidence>
<keyword evidence="7" id="KW-0963">Cytoplasm</keyword>
<feature type="domain" description="Mur ligase central" evidence="12">
    <location>
        <begin position="124"/>
        <end position="342"/>
    </location>
</feature>
<keyword evidence="7" id="KW-0067">ATP-binding</keyword>
<dbReference type="Gene3D" id="3.40.1390.10">
    <property type="entry name" value="MurE/MurF, N-terminal domain"/>
    <property type="match status" value="1"/>
</dbReference>
<feature type="short sequence motif" description="Meso-diaminopimelate recognition motif" evidence="7">
    <location>
        <begin position="447"/>
        <end position="450"/>
    </location>
</feature>
<feature type="binding site" evidence="7">
    <location>
        <position position="41"/>
    </location>
    <ligand>
        <name>UDP-N-acetyl-alpha-D-muramoyl-L-alanyl-D-glutamate</name>
        <dbReference type="ChEBI" id="CHEBI:83900"/>
    </ligand>
</feature>
<comment type="caution">
    <text evidence="7">Lacks conserved residue(s) required for the propagation of feature annotation.</text>
</comment>
<keyword evidence="7" id="KW-0460">Magnesium</keyword>
<dbReference type="SUPFAM" id="SSF53623">
    <property type="entry name" value="MurD-like peptide ligases, catalytic domain"/>
    <property type="match status" value="1"/>
</dbReference>
<comment type="similarity">
    <text evidence="1 7">Belongs to the MurCDEF family. MurE subfamily.</text>
</comment>
<evidence type="ECO:0000256" key="3">
    <source>
        <dbReference type="ARBA" id="ARBA00022960"/>
    </source>
</evidence>
<dbReference type="Pfam" id="PF01225">
    <property type="entry name" value="Mur_ligase"/>
    <property type="match status" value="1"/>
</dbReference>
<keyword evidence="7" id="KW-0547">Nucleotide-binding</keyword>
<feature type="binding site" evidence="7">
    <location>
        <position position="39"/>
    </location>
    <ligand>
        <name>UDP-N-acetyl-alpha-D-muramoyl-L-alanyl-D-glutamate</name>
        <dbReference type="ChEBI" id="CHEBI:83900"/>
    </ligand>
</feature>
<dbReference type="Pfam" id="PF02875">
    <property type="entry name" value="Mur_ligase_C"/>
    <property type="match status" value="1"/>
</dbReference>
<dbReference type="SUPFAM" id="SSF53244">
    <property type="entry name" value="MurD-like peptide ligases, peptide-binding domain"/>
    <property type="match status" value="1"/>
</dbReference>
<feature type="binding site" evidence="7">
    <location>
        <position position="507"/>
    </location>
    <ligand>
        <name>meso-2,6-diaminopimelate</name>
        <dbReference type="ChEBI" id="CHEBI:57791"/>
    </ligand>
</feature>
<feature type="binding site" evidence="7">
    <location>
        <position position="423"/>
    </location>
    <ligand>
        <name>meso-2,6-diaminopimelate</name>
        <dbReference type="ChEBI" id="CHEBI:57791"/>
    </ligand>
</feature>
<keyword evidence="4 7" id="KW-0573">Peptidoglycan synthesis</keyword>
<dbReference type="GO" id="GO:0016874">
    <property type="term" value="F:ligase activity"/>
    <property type="evidence" value="ECO:0007669"/>
    <property type="project" value="UniProtKB-KW"/>
</dbReference>
<keyword evidence="3 7" id="KW-0133">Cell shape</keyword>
<keyword evidence="2 7" id="KW-0132">Cell division</keyword>
<feature type="binding site" evidence="7">
    <location>
        <position position="201"/>
    </location>
    <ligand>
        <name>UDP-N-acetyl-alpha-D-muramoyl-L-alanyl-D-glutamate</name>
        <dbReference type="ChEBI" id="CHEBI:83900"/>
    </ligand>
</feature>
<feature type="binding site" evidence="7">
    <location>
        <begin position="447"/>
        <end position="450"/>
    </location>
    <ligand>
        <name>meso-2,6-diaminopimelate</name>
        <dbReference type="ChEBI" id="CHEBI:57791"/>
    </ligand>
</feature>
<keyword evidence="14" id="KW-1185">Reference proteome</keyword>
<feature type="modified residue" description="N6-carboxylysine" evidence="7">
    <location>
        <position position="235"/>
    </location>
</feature>
<dbReference type="SUPFAM" id="SSF63418">
    <property type="entry name" value="MurE/MurF N-terminal domain"/>
    <property type="match status" value="1"/>
</dbReference>
<dbReference type="Gene3D" id="3.40.1190.10">
    <property type="entry name" value="Mur-like, catalytic domain"/>
    <property type="match status" value="1"/>
</dbReference>
<dbReference type="InterPro" id="IPR000713">
    <property type="entry name" value="Mur_ligase_N"/>
</dbReference>
<evidence type="ECO:0000256" key="9">
    <source>
        <dbReference type="SAM" id="MobiDB-lite"/>
    </source>
</evidence>
<dbReference type="InterPro" id="IPR004101">
    <property type="entry name" value="Mur_ligase_C"/>
</dbReference>
<dbReference type="Pfam" id="PF08245">
    <property type="entry name" value="Mur_ligase_M"/>
    <property type="match status" value="1"/>
</dbReference>
<keyword evidence="7 13" id="KW-0436">Ligase</keyword>
<dbReference type="InterPro" id="IPR035911">
    <property type="entry name" value="MurE/MurF_N"/>
</dbReference>
<evidence type="ECO:0000256" key="5">
    <source>
        <dbReference type="ARBA" id="ARBA00023306"/>
    </source>
</evidence>
<evidence type="ECO:0000313" key="14">
    <source>
        <dbReference type="Proteomes" id="UP001501326"/>
    </source>
</evidence>
<evidence type="ECO:0000256" key="7">
    <source>
        <dbReference type="HAMAP-Rule" id="MF_00208"/>
    </source>
</evidence>
<feature type="binding site" evidence="7">
    <location>
        <begin position="168"/>
        <end position="169"/>
    </location>
    <ligand>
        <name>UDP-N-acetyl-alpha-D-muramoyl-L-alanyl-D-glutamate</name>
        <dbReference type="ChEBI" id="CHEBI:83900"/>
    </ligand>
</feature>
<comment type="subcellular location">
    <subcellularLocation>
        <location evidence="7 8">Cytoplasm</location>
    </subcellularLocation>
</comment>
<feature type="region of interest" description="Disordered" evidence="9">
    <location>
        <begin position="287"/>
        <end position="316"/>
    </location>
</feature>
<evidence type="ECO:0000256" key="2">
    <source>
        <dbReference type="ARBA" id="ARBA00022618"/>
    </source>
</evidence>
<dbReference type="EC" id="6.3.2.13" evidence="7"/>
<protein>
    <recommendedName>
        <fullName evidence="7">UDP-N-acetylmuramoyl-L-alanyl-D-glutamate--2,6-diaminopimelate ligase</fullName>
        <ecNumber evidence="7">6.3.2.13</ecNumber>
    </recommendedName>
    <alternativeName>
        <fullName evidence="7">Meso-A2pm-adding enzyme</fullName>
    </alternativeName>
    <alternativeName>
        <fullName evidence="7">Meso-diaminopimelate-adding enzyme</fullName>
    </alternativeName>
    <alternativeName>
        <fullName evidence="7">UDP-MurNAc-L-Ala-D-Glu:meso-diaminopimelate ligase</fullName>
    </alternativeName>
    <alternativeName>
        <fullName evidence="7">UDP-MurNAc-tripeptide synthetase</fullName>
    </alternativeName>
    <alternativeName>
        <fullName evidence="7">UDP-N-acetylmuramyl-tripeptide synthetase</fullName>
    </alternativeName>
</protein>
<comment type="caution">
    <text evidence="13">The sequence shown here is derived from an EMBL/GenBank/DDBJ whole genome shotgun (WGS) entry which is preliminary data.</text>
</comment>
<evidence type="ECO:0000313" key="13">
    <source>
        <dbReference type="EMBL" id="GAA2732201.1"/>
    </source>
</evidence>
<feature type="binding site" evidence="7">
    <location>
        <position position="511"/>
    </location>
    <ligand>
        <name>meso-2,6-diaminopimelate</name>
        <dbReference type="ChEBI" id="CHEBI:57791"/>
    </ligand>
</feature>
<accession>A0ABN3UGE5</accession>
<feature type="binding site" evidence="7">
    <location>
        <begin position="126"/>
        <end position="132"/>
    </location>
    <ligand>
        <name>ATP</name>
        <dbReference type="ChEBI" id="CHEBI:30616"/>
    </ligand>
</feature>
<dbReference type="Gene3D" id="3.90.190.20">
    <property type="entry name" value="Mur ligase, C-terminal domain"/>
    <property type="match status" value="1"/>
</dbReference>
<comment type="cofactor">
    <cofactor evidence="7">
        <name>Mg(2+)</name>
        <dbReference type="ChEBI" id="CHEBI:18420"/>
    </cofactor>
</comment>
<gene>
    <name evidence="7" type="primary">murE</name>
    <name evidence="13" type="ORF">GCM10009867_07590</name>
</gene>
<dbReference type="NCBIfam" id="NF001124">
    <property type="entry name" value="PRK00139.1-2"/>
    <property type="match status" value="1"/>
</dbReference>
<proteinExistence type="inferred from homology"/>
<feature type="domain" description="Mur ligase N-terminal catalytic" evidence="10">
    <location>
        <begin position="34"/>
        <end position="81"/>
    </location>
</feature>
<name>A0ABN3UGE5_9MICO</name>
<organism evidence="13 14">
    <name type="scientific">Pedococcus aerophilus</name>
    <dbReference type="NCBI Taxonomy" id="436356"/>
    <lineage>
        <taxon>Bacteria</taxon>
        <taxon>Bacillati</taxon>
        <taxon>Actinomycetota</taxon>
        <taxon>Actinomycetes</taxon>
        <taxon>Micrococcales</taxon>
        <taxon>Intrasporangiaceae</taxon>
        <taxon>Pedococcus</taxon>
    </lineage>
</organism>
<dbReference type="PANTHER" id="PTHR23135:SF4">
    <property type="entry name" value="UDP-N-ACETYLMURAMOYL-L-ALANYL-D-GLUTAMATE--2,6-DIAMINOPIMELATE LIGASE MURE HOMOLOG, CHLOROPLASTIC"/>
    <property type="match status" value="1"/>
</dbReference>
<keyword evidence="6 7" id="KW-0961">Cell wall biogenesis/degradation</keyword>
<dbReference type="EMBL" id="BAAARN010000001">
    <property type="protein sequence ID" value="GAA2732201.1"/>
    <property type="molecule type" value="Genomic_DNA"/>
</dbReference>
<dbReference type="InterPro" id="IPR036615">
    <property type="entry name" value="Mur_ligase_C_dom_sf"/>
</dbReference>
<dbReference type="PANTHER" id="PTHR23135">
    <property type="entry name" value="MUR LIGASE FAMILY MEMBER"/>
    <property type="match status" value="1"/>
</dbReference>
<comment type="pathway">
    <text evidence="7 8">Cell wall biogenesis; peptidoglycan biosynthesis.</text>
</comment>
<comment type="catalytic activity">
    <reaction evidence="7">
        <text>UDP-N-acetyl-alpha-D-muramoyl-L-alanyl-D-glutamate + meso-2,6-diaminopimelate + ATP = UDP-N-acetyl-alpha-D-muramoyl-L-alanyl-gamma-D-glutamyl-meso-2,6-diaminopimelate + ADP + phosphate + H(+)</text>
        <dbReference type="Rhea" id="RHEA:23676"/>
        <dbReference type="ChEBI" id="CHEBI:15378"/>
        <dbReference type="ChEBI" id="CHEBI:30616"/>
        <dbReference type="ChEBI" id="CHEBI:43474"/>
        <dbReference type="ChEBI" id="CHEBI:57791"/>
        <dbReference type="ChEBI" id="CHEBI:83900"/>
        <dbReference type="ChEBI" id="CHEBI:83905"/>
        <dbReference type="ChEBI" id="CHEBI:456216"/>
        <dbReference type="EC" id="6.3.2.13"/>
    </reaction>
</comment>
<dbReference type="NCBIfam" id="TIGR01085">
    <property type="entry name" value="murE"/>
    <property type="match status" value="1"/>
</dbReference>
<feature type="binding site" evidence="7">
    <location>
        <position position="195"/>
    </location>
    <ligand>
        <name>UDP-N-acetyl-alpha-D-muramoyl-L-alanyl-D-glutamate</name>
        <dbReference type="ChEBI" id="CHEBI:83900"/>
    </ligand>
</feature>